<keyword evidence="1" id="KW-0378">Hydrolase</keyword>
<protein>
    <submittedName>
        <fullName evidence="3">MBL fold metallo-hydrolase</fullName>
    </submittedName>
</protein>
<proteinExistence type="predicted"/>
<dbReference type="GO" id="GO:0042781">
    <property type="term" value="F:3'-tRNA processing endoribonuclease activity"/>
    <property type="evidence" value="ECO:0007669"/>
    <property type="project" value="TreeGrafter"/>
</dbReference>
<dbReference type="Proteomes" id="UP000824201">
    <property type="component" value="Unassembled WGS sequence"/>
</dbReference>
<sequence length="270" mass="30758">MSQYKIIMLGTGNAMVTKCYNTCFVMSDGTDYLLVDAGGGNGILKQMEEAKIPYDRIHQMILTHCHTDHILGGIWVVRKIASMMEAEKFEGLFEIYCHKEAAEVFKTFCQLTLKQKFLNYIGDRIMIREVESGTEITAIGMQITFFDIHSTKMKQFGFSAKLPDGKKVTCLGDEPYHPSCSKFVEGSDWLMSEAFCLESQKELFKPHEKHHSTVMDAGKVASDLQVSHLILYHTEDKNIKNRKTLYLKELETVFRGKAFVPDDLEVISIE</sequence>
<evidence type="ECO:0000313" key="3">
    <source>
        <dbReference type="EMBL" id="HIR87646.1"/>
    </source>
</evidence>
<dbReference type="PANTHER" id="PTHR46018">
    <property type="entry name" value="ZINC PHOSPHODIESTERASE ELAC PROTEIN 1"/>
    <property type="match status" value="1"/>
</dbReference>
<dbReference type="Pfam" id="PF23023">
    <property type="entry name" value="Anti-Pycsar_Apyc1"/>
    <property type="match status" value="1"/>
</dbReference>
<dbReference type="SMART" id="SM00849">
    <property type="entry name" value="Lactamase_B"/>
    <property type="match status" value="1"/>
</dbReference>
<dbReference type="SUPFAM" id="SSF56281">
    <property type="entry name" value="Metallo-hydrolase/oxidoreductase"/>
    <property type="match status" value="1"/>
</dbReference>
<reference evidence="3" key="2">
    <citation type="journal article" date="2021" name="PeerJ">
        <title>Extensive microbial diversity within the chicken gut microbiome revealed by metagenomics and culture.</title>
        <authorList>
            <person name="Gilroy R."/>
            <person name="Ravi A."/>
            <person name="Getino M."/>
            <person name="Pursley I."/>
            <person name="Horton D.L."/>
            <person name="Alikhan N.F."/>
            <person name="Baker D."/>
            <person name="Gharbi K."/>
            <person name="Hall N."/>
            <person name="Watson M."/>
            <person name="Adriaenssens E.M."/>
            <person name="Foster-Nyarko E."/>
            <person name="Jarju S."/>
            <person name="Secka A."/>
            <person name="Antonio M."/>
            <person name="Oren A."/>
            <person name="Chaudhuri R.R."/>
            <person name="La Ragione R."/>
            <person name="Hildebrand F."/>
            <person name="Pallen M.J."/>
        </authorList>
    </citation>
    <scope>NUCLEOTIDE SEQUENCE</scope>
    <source>
        <strain evidence="3">ChiW13-3771</strain>
    </source>
</reference>
<keyword evidence="1" id="KW-0540">Nuclease</keyword>
<dbReference type="PANTHER" id="PTHR46018:SF2">
    <property type="entry name" value="ZINC PHOSPHODIESTERASE ELAC PROTEIN 1"/>
    <property type="match status" value="1"/>
</dbReference>
<evidence type="ECO:0000313" key="4">
    <source>
        <dbReference type="Proteomes" id="UP000824201"/>
    </source>
</evidence>
<organism evidence="3 4">
    <name type="scientific">Candidatus Fimimorpha faecalis</name>
    <dbReference type="NCBI Taxonomy" id="2840824"/>
    <lineage>
        <taxon>Bacteria</taxon>
        <taxon>Bacillati</taxon>
        <taxon>Bacillota</taxon>
        <taxon>Clostridia</taxon>
        <taxon>Eubacteriales</taxon>
        <taxon>Candidatus Fimimorpha</taxon>
    </lineage>
</organism>
<gene>
    <name evidence="3" type="ORF">IAC96_01725</name>
</gene>
<reference evidence="3" key="1">
    <citation type="submission" date="2020-10" db="EMBL/GenBank/DDBJ databases">
        <authorList>
            <person name="Gilroy R."/>
        </authorList>
    </citation>
    <scope>NUCLEOTIDE SEQUENCE</scope>
    <source>
        <strain evidence="3">ChiW13-3771</strain>
    </source>
</reference>
<feature type="domain" description="Metallo-beta-lactamase" evidence="2">
    <location>
        <begin position="20"/>
        <end position="207"/>
    </location>
</feature>
<dbReference type="Gene3D" id="3.60.15.10">
    <property type="entry name" value="Ribonuclease Z/Hydroxyacylglutathione hydrolase-like"/>
    <property type="match status" value="1"/>
</dbReference>
<dbReference type="InterPro" id="IPR001279">
    <property type="entry name" value="Metallo-B-lactamas"/>
</dbReference>
<evidence type="ECO:0000259" key="2">
    <source>
        <dbReference type="SMART" id="SM00849"/>
    </source>
</evidence>
<dbReference type="EMBL" id="DVHN01000016">
    <property type="protein sequence ID" value="HIR87646.1"/>
    <property type="molecule type" value="Genomic_DNA"/>
</dbReference>
<accession>A0A9D1JCM2</accession>
<name>A0A9D1JCM2_9FIRM</name>
<keyword evidence="1" id="KW-0255">Endonuclease</keyword>
<dbReference type="AlphaFoldDB" id="A0A9D1JCM2"/>
<dbReference type="InterPro" id="IPR036866">
    <property type="entry name" value="RibonucZ/Hydroxyglut_hydro"/>
</dbReference>
<comment type="caution">
    <text evidence="3">The sequence shown here is derived from an EMBL/GenBank/DDBJ whole genome shotgun (WGS) entry which is preliminary data.</text>
</comment>
<evidence type="ECO:0000256" key="1">
    <source>
        <dbReference type="ARBA" id="ARBA00022759"/>
    </source>
</evidence>